<keyword evidence="13 19" id="KW-0472">Membrane</keyword>
<evidence type="ECO:0000256" key="4">
    <source>
        <dbReference type="ARBA" id="ARBA00010561"/>
    </source>
</evidence>
<feature type="transmembrane region" description="Helical" evidence="19">
    <location>
        <begin position="64"/>
        <end position="83"/>
    </location>
</feature>
<feature type="transmembrane region" description="Helical" evidence="19">
    <location>
        <begin position="184"/>
        <end position="211"/>
    </location>
</feature>
<dbReference type="PANTHER" id="PTHR34148:SF1">
    <property type="entry name" value="ADENOSYLCOBINAMIDE-GDP RIBAZOLETRANSFERASE"/>
    <property type="match status" value="1"/>
</dbReference>
<keyword evidence="12 19" id="KW-1133">Transmembrane helix</keyword>
<evidence type="ECO:0000256" key="16">
    <source>
        <dbReference type="ARBA" id="ARBA00032853"/>
    </source>
</evidence>
<evidence type="ECO:0000256" key="13">
    <source>
        <dbReference type="ARBA" id="ARBA00023136"/>
    </source>
</evidence>
<evidence type="ECO:0000256" key="18">
    <source>
        <dbReference type="ARBA" id="ARBA00049504"/>
    </source>
</evidence>
<dbReference type="NCBIfam" id="NF001278">
    <property type="entry name" value="PRK00235.1-5"/>
    <property type="match status" value="1"/>
</dbReference>
<evidence type="ECO:0000256" key="5">
    <source>
        <dbReference type="ARBA" id="ARBA00013200"/>
    </source>
</evidence>
<proteinExistence type="inferred from homology"/>
<evidence type="ECO:0000256" key="3">
    <source>
        <dbReference type="ARBA" id="ARBA00004663"/>
    </source>
</evidence>
<comment type="pathway">
    <text evidence="3 19">Cofactor biosynthesis; adenosylcobalamin biosynthesis; adenosylcobalamin from cob(II)yrinate a,c-diamide: step 7/7.</text>
</comment>
<dbReference type="Pfam" id="PF02654">
    <property type="entry name" value="CobS"/>
    <property type="match status" value="1"/>
</dbReference>
<evidence type="ECO:0000256" key="11">
    <source>
        <dbReference type="ARBA" id="ARBA00022842"/>
    </source>
</evidence>
<dbReference type="PANTHER" id="PTHR34148">
    <property type="entry name" value="ADENOSYLCOBINAMIDE-GDP RIBAZOLETRANSFERASE"/>
    <property type="match status" value="1"/>
</dbReference>
<evidence type="ECO:0000256" key="7">
    <source>
        <dbReference type="ARBA" id="ARBA00022475"/>
    </source>
</evidence>
<keyword evidence="9 19" id="KW-0808">Transferase</keyword>
<accession>A0A6S6SLG3</accession>
<evidence type="ECO:0000256" key="17">
    <source>
        <dbReference type="ARBA" id="ARBA00048623"/>
    </source>
</evidence>
<dbReference type="NCBIfam" id="TIGR00317">
    <property type="entry name" value="cobS"/>
    <property type="match status" value="1"/>
</dbReference>
<dbReference type="InterPro" id="IPR003805">
    <property type="entry name" value="CobS"/>
</dbReference>
<organism evidence="20">
    <name type="scientific">uncultured Thiotrichaceae bacterium</name>
    <dbReference type="NCBI Taxonomy" id="298394"/>
    <lineage>
        <taxon>Bacteria</taxon>
        <taxon>Pseudomonadati</taxon>
        <taxon>Pseudomonadota</taxon>
        <taxon>Gammaproteobacteria</taxon>
        <taxon>Thiotrichales</taxon>
        <taxon>Thiotrichaceae</taxon>
        <taxon>environmental samples</taxon>
    </lineage>
</organism>
<dbReference type="GO" id="GO:0005886">
    <property type="term" value="C:plasma membrane"/>
    <property type="evidence" value="ECO:0007669"/>
    <property type="project" value="UniProtKB-SubCell"/>
</dbReference>
<dbReference type="HAMAP" id="MF_00719">
    <property type="entry name" value="CobS"/>
    <property type="match status" value="1"/>
</dbReference>
<evidence type="ECO:0000256" key="14">
    <source>
        <dbReference type="ARBA" id="ARBA00025228"/>
    </source>
</evidence>
<evidence type="ECO:0000256" key="2">
    <source>
        <dbReference type="ARBA" id="ARBA00004651"/>
    </source>
</evidence>
<keyword evidence="7 19" id="KW-1003">Cell membrane</keyword>
<comment type="similarity">
    <text evidence="4 19">Belongs to the CobS family.</text>
</comment>
<keyword evidence="8 19" id="KW-0169">Cobalamin biosynthesis</keyword>
<comment type="cofactor">
    <cofactor evidence="1 19">
        <name>Mg(2+)</name>
        <dbReference type="ChEBI" id="CHEBI:18420"/>
    </cofactor>
</comment>
<gene>
    <name evidence="19" type="primary">cobS</name>
    <name evidence="20" type="ORF">HELGO_WM12260</name>
</gene>
<dbReference type="GO" id="GO:0051073">
    <property type="term" value="F:adenosylcobinamide-GDP ribazoletransferase activity"/>
    <property type="evidence" value="ECO:0007669"/>
    <property type="project" value="UniProtKB-UniRule"/>
</dbReference>
<evidence type="ECO:0000256" key="10">
    <source>
        <dbReference type="ARBA" id="ARBA00022692"/>
    </source>
</evidence>
<evidence type="ECO:0000256" key="9">
    <source>
        <dbReference type="ARBA" id="ARBA00022679"/>
    </source>
</evidence>
<evidence type="ECO:0000256" key="15">
    <source>
        <dbReference type="ARBA" id="ARBA00032605"/>
    </source>
</evidence>
<feature type="transmembrane region" description="Helical" evidence="19">
    <location>
        <begin position="140"/>
        <end position="164"/>
    </location>
</feature>
<keyword evidence="11 19" id="KW-0460">Magnesium</keyword>
<dbReference type="GO" id="GO:0008818">
    <property type="term" value="F:cobalamin 5'-phosphate synthase activity"/>
    <property type="evidence" value="ECO:0007669"/>
    <property type="project" value="UniProtKB-UniRule"/>
</dbReference>
<evidence type="ECO:0000256" key="12">
    <source>
        <dbReference type="ARBA" id="ARBA00022989"/>
    </source>
</evidence>
<comment type="catalytic activity">
    <reaction evidence="17 19">
        <text>alpha-ribazole + adenosylcob(III)inamide-GDP = adenosylcob(III)alamin + GMP + H(+)</text>
        <dbReference type="Rhea" id="RHEA:16049"/>
        <dbReference type="ChEBI" id="CHEBI:10329"/>
        <dbReference type="ChEBI" id="CHEBI:15378"/>
        <dbReference type="ChEBI" id="CHEBI:18408"/>
        <dbReference type="ChEBI" id="CHEBI:58115"/>
        <dbReference type="ChEBI" id="CHEBI:60487"/>
        <dbReference type="EC" id="2.7.8.26"/>
    </reaction>
</comment>
<protein>
    <recommendedName>
        <fullName evidence="6 19">Adenosylcobinamide-GDP ribazoletransferase</fullName>
        <ecNumber evidence="5 19">2.7.8.26</ecNumber>
    </recommendedName>
    <alternativeName>
        <fullName evidence="16 19">Cobalamin synthase</fullName>
    </alternativeName>
    <alternativeName>
        <fullName evidence="15 19">Cobalamin-5'-phosphate synthase</fullName>
    </alternativeName>
</protein>
<comment type="function">
    <text evidence="14 19">Joins adenosylcobinamide-GDP and alpha-ribazole to generate adenosylcobalamin (Ado-cobalamin). Also synthesizes adenosylcobalamin 5'-phosphate from adenosylcobinamide-GDP and alpha-ribazole 5'-phosphate.</text>
</comment>
<reference evidence="20" key="1">
    <citation type="submission" date="2020-01" db="EMBL/GenBank/DDBJ databases">
        <authorList>
            <person name="Meier V. D."/>
            <person name="Meier V D."/>
        </authorList>
    </citation>
    <scope>NUCLEOTIDE SEQUENCE</scope>
    <source>
        <strain evidence="20">HLG_WM_MAG_07</strain>
    </source>
</reference>
<sequence>MLSFMTPFLLALSLLTRIPVPDFKNEIQAQQIGRSTLFYPFVGLVIGTLLSLTVWILPATQHTLLIASIITVLWIMITGGIHLDGLADSADAWLGGFGDHERTQRIMKDPLVGAAGVIAIVALVLLKVTALDALLQQQFLIALLVSPIIGRGMILLLFLTTPYIRKEGMANDATSLMPRNGALIALTLVFILGFTVSIIAMLATLIMFYLLRRLMMKRLHGCTGDTAGATVEIIEMVWLATVVLF</sequence>
<comment type="subcellular location">
    <subcellularLocation>
        <location evidence="2 19">Cell membrane</location>
        <topology evidence="2 19">Multi-pass membrane protein</topology>
    </subcellularLocation>
</comment>
<dbReference type="EC" id="2.7.8.26" evidence="5 19"/>
<feature type="transmembrane region" description="Helical" evidence="19">
    <location>
        <begin position="37"/>
        <end position="57"/>
    </location>
</feature>
<name>A0A6S6SLG3_9GAMM</name>
<dbReference type="EMBL" id="CACVAY010000032">
    <property type="protein sequence ID" value="CAA6807029.1"/>
    <property type="molecule type" value="Genomic_DNA"/>
</dbReference>
<dbReference type="AlphaFoldDB" id="A0A6S6SLG3"/>
<evidence type="ECO:0000313" key="20">
    <source>
        <dbReference type="EMBL" id="CAA6807029.1"/>
    </source>
</evidence>
<evidence type="ECO:0000256" key="6">
    <source>
        <dbReference type="ARBA" id="ARBA00015850"/>
    </source>
</evidence>
<evidence type="ECO:0000256" key="1">
    <source>
        <dbReference type="ARBA" id="ARBA00001946"/>
    </source>
</evidence>
<feature type="transmembrane region" description="Helical" evidence="19">
    <location>
        <begin position="111"/>
        <end position="128"/>
    </location>
</feature>
<dbReference type="UniPathway" id="UPA00148">
    <property type="reaction ID" value="UER00238"/>
</dbReference>
<comment type="catalytic activity">
    <reaction evidence="18 19">
        <text>alpha-ribazole 5'-phosphate + adenosylcob(III)inamide-GDP = adenosylcob(III)alamin 5'-phosphate + GMP + H(+)</text>
        <dbReference type="Rhea" id="RHEA:23560"/>
        <dbReference type="ChEBI" id="CHEBI:15378"/>
        <dbReference type="ChEBI" id="CHEBI:57918"/>
        <dbReference type="ChEBI" id="CHEBI:58115"/>
        <dbReference type="ChEBI" id="CHEBI:60487"/>
        <dbReference type="ChEBI" id="CHEBI:60493"/>
        <dbReference type="EC" id="2.7.8.26"/>
    </reaction>
</comment>
<dbReference type="GO" id="GO:0009236">
    <property type="term" value="P:cobalamin biosynthetic process"/>
    <property type="evidence" value="ECO:0007669"/>
    <property type="project" value="UniProtKB-UniRule"/>
</dbReference>
<evidence type="ECO:0000256" key="19">
    <source>
        <dbReference type="HAMAP-Rule" id="MF_00719"/>
    </source>
</evidence>
<evidence type="ECO:0000256" key="8">
    <source>
        <dbReference type="ARBA" id="ARBA00022573"/>
    </source>
</evidence>
<keyword evidence="10 19" id="KW-0812">Transmembrane</keyword>